<accession>A0A4Z2GFW6</accession>
<dbReference type="EMBL" id="SRLO01000548">
    <property type="protein sequence ID" value="TNN52428.1"/>
    <property type="molecule type" value="Genomic_DNA"/>
</dbReference>
<keyword evidence="3" id="KW-1185">Reference proteome</keyword>
<comment type="caution">
    <text evidence="2">The sequence shown here is derived from an EMBL/GenBank/DDBJ whole genome shotgun (WGS) entry which is preliminary data.</text>
</comment>
<reference evidence="2 3" key="1">
    <citation type="submission" date="2019-03" db="EMBL/GenBank/DDBJ databases">
        <title>First draft genome of Liparis tanakae, snailfish: a comprehensive survey of snailfish specific genes.</title>
        <authorList>
            <person name="Kim W."/>
            <person name="Song I."/>
            <person name="Jeong J.-H."/>
            <person name="Kim D."/>
            <person name="Kim S."/>
            <person name="Ryu S."/>
            <person name="Song J.Y."/>
            <person name="Lee S.K."/>
        </authorList>
    </citation>
    <scope>NUCLEOTIDE SEQUENCE [LARGE SCALE GENOMIC DNA]</scope>
    <source>
        <tissue evidence="2">Muscle</tissue>
    </source>
</reference>
<gene>
    <name evidence="2" type="ORF">EYF80_037388</name>
</gene>
<feature type="region of interest" description="Disordered" evidence="1">
    <location>
        <begin position="48"/>
        <end position="93"/>
    </location>
</feature>
<evidence type="ECO:0000313" key="3">
    <source>
        <dbReference type="Proteomes" id="UP000314294"/>
    </source>
</evidence>
<organism evidence="2 3">
    <name type="scientific">Liparis tanakae</name>
    <name type="common">Tanaka's snailfish</name>
    <dbReference type="NCBI Taxonomy" id="230148"/>
    <lineage>
        <taxon>Eukaryota</taxon>
        <taxon>Metazoa</taxon>
        <taxon>Chordata</taxon>
        <taxon>Craniata</taxon>
        <taxon>Vertebrata</taxon>
        <taxon>Euteleostomi</taxon>
        <taxon>Actinopterygii</taxon>
        <taxon>Neopterygii</taxon>
        <taxon>Teleostei</taxon>
        <taxon>Neoteleostei</taxon>
        <taxon>Acanthomorphata</taxon>
        <taxon>Eupercaria</taxon>
        <taxon>Perciformes</taxon>
        <taxon>Cottioidei</taxon>
        <taxon>Cottales</taxon>
        <taxon>Liparidae</taxon>
        <taxon>Liparis</taxon>
    </lineage>
</organism>
<name>A0A4Z2GFW6_9TELE</name>
<feature type="compositionally biased region" description="Basic and acidic residues" evidence="1">
    <location>
        <begin position="73"/>
        <end position="93"/>
    </location>
</feature>
<proteinExistence type="predicted"/>
<protein>
    <submittedName>
        <fullName evidence="2">Uncharacterized protein</fullName>
    </submittedName>
</protein>
<sequence length="93" mass="10472">MRVMTQLEPWEKGEESLVTLKGRVSERLYPELCLQALVHHVADADGRHDLEEVGGEAPVEAPRALGPQDLPEEAGHRHLRGAGDRSWKDKHLY</sequence>
<dbReference type="Proteomes" id="UP000314294">
    <property type="component" value="Unassembled WGS sequence"/>
</dbReference>
<evidence type="ECO:0000256" key="1">
    <source>
        <dbReference type="SAM" id="MobiDB-lite"/>
    </source>
</evidence>
<dbReference type="AlphaFoldDB" id="A0A4Z2GFW6"/>
<evidence type="ECO:0000313" key="2">
    <source>
        <dbReference type="EMBL" id="TNN52428.1"/>
    </source>
</evidence>